<dbReference type="PROSITE" id="PS51786">
    <property type="entry name" value="LON_PROTEOLYTIC"/>
    <property type="match status" value="1"/>
</dbReference>
<dbReference type="InterPro" id="IPR020568">
    <property type="entry name" value="Ribosomal_Su5_D2-typ_SF"/>
</dbReference>
<dbReference type="NCBIfam" id="NF041438">
    <property type="entry name" value="SepM_fam_S16"/>
    <property type="match status" value="1"/>
</dbReference>
<evidence type="ECO:0000259" key="3">
    <source>
        <dbReference type="PROSITE" id="PS51786"/>
    </source>
</evidence>
<dbReference type="PANTHER" id="PTHR10046">
    <property type="entry name" value="ATP DEPENDENT LON PROTEASE FAMILY MEMBER"/>
    <property type="match status" value="1"/>
</dbReference>
<evidence type="ECO:0000313" key="4">
    <source>
        <dbReference type="EMBL" id="KKB42255.1"/>
    </source>
</evidence>
<dbReference type="AlphaFoldDB" id="A0A0F5IAB1"/>
<dbReference type="OrthoDB" id="2356897at2"/>
<keyword evidence="1" id="KW-0645">Protease</keyword>
<dbReference type="Gene3D" id="2.30.42.10">
    <property type="match status" value="1"/>
</dbReference>
<feature type="active site" evidence="1">
    <location>
        <position position="233"/>
    </location>
</feature>
<evidence type="ECO:0000259" key="2">
    <source>
        <dbReference type="PROSITE" id="PS50106"/>
    </source>
</evidence>
<dbReference type="InterPro" id="IPR014721">
    <property type="entry name" value="Ribsml_uS5_D2-typ_fold_subgr"/>
</dbReference>
<dbReference type="Proteomes" id="UP000031563">
    <property type="component" value="Unassembled WGS sequence"/>
</dbReference>
<feature type="domain" description="PDZ" evidence="2">
    <location>
        <begin position="128"/>
        <end position="185"/>
    </location>
</feature>
<dbReference type="Pfam" id="PF13180">
    <property type="entry name" value="PDZ_2"/>
    <property type="match status" value="1"/>
</dbReference>
<feature type="domain" description="Lon proteolytic" evidence="3">
    <location>
        <begin position="229"/>
        <end position="344"/>
    </location>
</feature>
<keyword evidence="1" id="KW-0378">Hydrolase</keyword>
<keyword evidence="1" id="KW-0720">Serine protease</keyword>
<proteinExistence type="inferred from homology"/>
<dbReference type="Gene3D" id="3.30.230.10">
    <property type="match status" value="1"/>
</dbReference>
<dbReference type="SUPFAM" id="SSF54211">
    <property type="entry name" value="Ribosomal protein S5 domain 2-like"/>
    <property type="match status" value="1"/>
</dbReference>
<evidence type="ECO:0000256" key="1">
    <source>
        <dbReference type="PROSITE-ProRule" id="PRU01122"/>
    </source>
</evidence>
<dbReference type="InterPro" id="IPR001478">
    <property type="entry name" value="PDZ"/>
</dbReference>
<gene>
    <name evidence="4" type="ORF">QY95_00104</name>
</gene>
<keyword evidence="5" id="KW-1185">Reference proteome</keyword>
<protein>
    <recommendedName>
        <fullName evidence="1">endopeptidase La</fullName>
        <ecNumber evidence="1">3.4.21.53</ecNumber>
    </recommendedName>
</protein>
<accession>A0A0F5IAB1</accession>
<dbReference type="SMART" id="SM00228">
    <property type="entry name" value="PDZ"/>
    <property type="match status" value="1"/>
</dbReference>
<feature type="active site" evidence="1">
    <location>
        <position position="278"/>
    </location>
</feature>
<dbReference type="GO" id="GO:0030163">
    <property type="term" value="P:protein catabolic process"/>
    <property type="evidence" value="ECO:0007669"/>
    <property type="project" value="InterPro"/>
</dbReference>
<comment type="caution">
    <text evidence="4">The sequence shown here is derived from an EMBL/GenBank/DDBJ whole genome shotgun (WGS) entry which is preliminary data.</text>
</comment>
<organism evidence="4 5">
    <name type="scientific">Bacillus thermotolerans</name>
    <name type="common">Quasibacillus thermotolerans</name>
    <dbReference type="NCBI Taxonomy" id="1221996"/>
    <lineage>
        <taxon>Bacteria</taxon>
        <taxon>Bacillati</taxon>
        <taxon>Bacillota</taxon>
        <taxon>Bacilli</taxon>
        <taxon>Bacillales</taxon>
        <taxon>Bacillaceae</taxon>
        <taxon>Bacillus</taxon>
    </lineage>
</organism>
<name>A0A0F5IAB1_BACTR</name>
<dbReference type="Pfam" id="PF05362">
    <property type="entry name" value="Lon_C"/>
    <property type="match status" value="1"/>
</dbReference>
<evidence type="ECO:0000313" key="5">
    <source>
        <dbReference type="Proteomes" id="UP000031563"/>
    </source>
</evidence>
<dbReference type="InterPro" id="IPR027065">
    <property type="entry name" value="Lon_Prtase"/>
</dbReference>
<comment type="catalytic activity">
    <reaction evidence="1">
        <text>Hydrolysis of proteins in presence of ATP.</text>
        <dbReference type="EC" id="3.4.21.53"/>
    </reaction>
</comment>
<dbReference type="EC" id="3.4.21.53" evidence="1"/>
<dbReference type="GO" id="GO:0004252">
    <property type="term" value="F:serine-type endopeptidase activity"/>
    <property type="evidence" value="ECO:0007669"/>
    <property type="project" value="UniProtKB-UniRule"/>
</dbReference>
<reference evidence="4" key="1">
    <citation type="submission" date="2015-02" db="EMBL/GenBank/DDBJ databases">
        <title>Genome Assembly of Bacillaceae bacterium MTCC 8252.</title>
        <authorList>
            <person name="Verma A."/>
            <person name="Khatri I."/>
            <person name="Mual P."/>
            <person name="Subramanian S."/>
            <person name="Krishnamurthi S."/>
        </authorList>
    </citation>
    <scope>NUCLEOTIDE SEQUENCE [LARGE SCALE GENOMIC DNA]</scope>
    <source>
        <strain evidence="4">MTCC 8252</strain>
    </source>
</reference>
<sequence>MRRRWLTFAYLFLLLLVGAAFIDLPYYVMKPGDAHPLKPMIEVEGGDKDDGTLMMTTIRMGEANYISYLIASIRDEEEIRPVEEVRSPHESNEEYNVRQEYLMDNSQQDAITVAFDAADKPYTFHYQGIYVLNVFPNMPADGELVAGDRITAIDGKRFESSKQFIDYVQSRKAGEKITVSFVREGKEREKAIQLKSFANNAGKPGLGISLADHKELVSRPEVKLKADAIGGPSAGLMFSLEIYNQLVEEDIAKGRKVAGTGTIDAEGNVGRIGGIAQKVVAAHKAGAEVFLAPADEISPEMRKKLPGIQSNYEEAVEAAKALRTEMKVVPVHTFKEALDYLLSE</sequence>
<dbReference type="GO" id="GO:0004176">
    <property type="term" value="F:ATP-dependent peptidase activity"/>
    <property type="evidence" value="ECO:0007669"/>
    <property type="project" value="UniProtKB-UniRule"/>
</dbReference>
<dbReference type="InterPro" id="IPR008269">
    <property type="entry name" value="Lon_proteolytic"/>
</dbReference>
<dbReference type="GO" id="GO:0006508">
    <property type="term" value="P:proteolysis"/>
    <property type="evidence" value="ECO:0007669"/>
    <property type="project" value="UniProtKB-KW"/>
</dbReference>
<dbReference type="GO" id="GO:0005524">
    <property type="term" value="F:ATP binding"/>
    <property type="evidence" value="ECO:0007669"/>
    <property type="project" value="InterPro"/>
</dbReference>
<dbReference type="SUPFAM" id="SSF50156">
    <property type="entry name" value="PDZ domain-like"/>
    <property type="match status" value="1"/>
</dbReference>
<dbReference type="EMBL" id="JWIR02000012">
    <property type="protein sequence ID" value="KKB42255.1"/>
    <property type="molecule type" value="Genomic_DNA"/>
</dbReference>
<dbReference type="InterPro" id="IPR036034">
    <property type="entry name" value="PDZ_sf"/>
</dbReference>
<dbReference type="RefSeq" id="WP_040036491.1">
    <property type="nucleotide sequence ID" value="NZ_JWIQ02000011.1"/>
</dbReference>
<dbReference type="STRING" id="1221996.QY95_00104"/>
<comment type="similarity">
    <text evidence="1">Belongs to the peptidase S16 family.</text>
</comment>
<dbReference type="PROSITE" id="PS50106">
    <property type="entry name" value="PDZ"/>
    <property type="match status" value="1"/>
</dbReference>